<keyword evidence="2" id="KW-0472">Membrane</keyword>
<dbReference type="Proteomes" id="UP000245802">
    <property type="component" value="Chromosome"/>
</dbReference>
<dbReference type="KEGG" id="gog:C1280_09550"/>
<reference evidence="3 4" key="1">
    <citation type="submission" date="2018-01" db="EMBL/GenBank/DDBJ databases">
        <title>G. obscuriglobus.</title>
        <authorList>
            <person name="Franke J."/>
            <person name="Blomberg W."/>
            <person name="Selmecki A."/>
        </authorList>
    </citation>
    <scope>NUCLEOTIDE SEQUENCE [LARGE SCALE GENOMIC DNA]</scope>
    <source>
        <strain evidence="3 4">DSM 5831</strain>
    </source>
</reference>
<protein>
    <submittedName>
        <fullName evidence="3">Uncharacterized protein</fullName>
    </submittedName>
</protein>
<feature type="region of interest" description="Disordered" evidence="1">
    <location>
        <begin position="99"/>
        <end position="120"/>
    </location>
</feature>
<keyword evidence="2" id="KW-1133">Transmembrane helix</keyword>
<dbReference type="EMBL" id="CP025958">
    <property type="protein sequence ID" value="AWM37245.1"/>
    <property type="molecule type" value="Genomic_DNA"/>
</dbReference>
<feature type="transmembrane region" description="Helical" evidence="2">
    <location>
        <begin position="71"/>
        <end position="96"/>
    </location>
</feature>
<evidence type="ECO:0000256" key="2">
    <source>
        <dbReference type="SAM" id="Phobius"/>
    </source>
</evidence>
<dbReference type="AlphaFoldDB" id="A0A2Z3H283"/>
<organism evidence="3 4">
    <name type="scientific">Gemmata obscuriglobus</name>
    <dbReference type="NCBI Taxonomy" id="114"/>
    <lineage>
        <taxon>Bacteria</taxon>
        <taxon>Pseudomonadati</taxon>
        <taxon>Planctomycetota</taxon>
        <taxon>Planctomycetia</taxon>
        <taxon>Gemmatales</taxon>
        <taxon>Gemmataceae</taxon>
        <taxon>Gemmata</taxon>
    </lineage>
</organism>
<evidence type="ECO:0000256" key="1">
    <source>
        <dbReference type="SAM" id="MobiDB-lite"/>
    </source>
</evidence>
<gene>
    <name evidence="3" type="ORF">C1280_09550</name>
</gene>
<name>A0A2Z3H283_9BACT</name>
<accession>A0A2Z3H283</accession>
<keyword evidence="2" id="KW-0812">Transmembrane</keyword>
<evidence type="ECO:0000313" key="3">
    <source>
        <dbReference type="EMBL" id="AWM37245.1"/>
    </source>
</evidence>
<sequence length="120" mass="12467">MVEAYLSYLGDHAVMTAMVFFVGRALRRGIGAESEARRIHGRYVFWWAVGAVAVGGPLGPLVAGADLPNGAIGFDLFCLLGGLLAGTLHGAIVLAVRPPQPSVAGDSDAERVAAPNRRGL</sequence>
<proteinExistence type="predicted"/>
<dbReference type="RefSeq" id="WP_010038865.1">
    <property type="nucleotide sequence ID" value="NZ_CP025958.1"/>
</dbReference>
<evidence type="ECO:0000313" key="4">
    <source>
        <dbReference type="Proteomes" id="UP000245802"/>
    </source>
</evidence>
<keyword evidence="4" id="KW-1185">Reference proteome</keyword>
<feature type="transmembrane region" description="Helical" evidence="2">
    <location>
        <begin position="44"/>
        <end position="65"/>
    </location>
</feature>
<feature type="transmembrane region" description="Helical" evidence="2">
    <location>
        <begin position="6"/>
        <end position="23"/>
    </location>
</feature>